<evidence type="ECO:0000313" key="1">
    <source>
        <dbReference type="EMBL" id="PMD31401.1"/>
    </source>
</evidence>
<name>A0A2J6QYU0_HYAVF</name>
<organism evidence="1 2">
    <name type="scientific">Hyaloscypha variabilis (strain UAMH 11265 / GT02V1 / F)</name>
    <name type="common">Meliniomyces variabilis</name>
    <dbReference type="NCBI Taxonomy" id="1149755"/>
    <lineage>
        <taxon>Eukaryota</taxon>
        <taxon>Fungi</taxon>
        <taxon>Dikarya</taxon>
        <taxon>Ascomycota</taxon>
        <taxon>Pezizomycotina</taxon>
        <taxon>Leotiomycetes</taxon>
        <taxon>Helotiales</taxon>
        <taxon>Hyaloscyphaceae</taxon>
        <taxon>Hyaloscypha</taxon>
        <taxon>Hyaloscypha variabilis</taxon>
    </lineage>
</organism>
<dbReference type="OrthoDB" id="3830579at2759"/>
<gene>
    <name evidence="1" type="ORF">L207DRAFT_591364</name>
</gene>
<evidence type="ECO:0008006" key="3">
    <source>
        <dbReference type="Google" id="ProtNLM"/>
    </source>
</evidence>
<dbReference type="Proteomes" id="UP000235786">
    <property type="component" value="Unassembled WGS sequence"/>
</dbReference>
<dbReference type="EMBL" id="KZ613962">
    <property type="protein sequence ID" value="PMD31401.1"/>
    <property type="molecule type" value="Genomic_DNA"/>
</dbReference>
<dbReference type="AlphaFoldDB" id="A0A2J6QYU0"/>
<proteinExistence type="predicted"/>
<sequence>MALPVTEIVYIPLKAGVDLDSPTPEAEIFQETLNFMAAQEDIQGGYSGRQIENPNILIAKNNADWTSYEAHMKFVNSPEYGPFGQKVLSITDSPHFHHLQSNPHPPSILGTAPITEFTTFYDVQLSYFDNLKEFVKRLGREKVDGYLGCAFGEVKEKIVRHEDVGNEGVEKGNAVVLLTGWESLEMHTRFEETGWFKENIGLLREGRGGVEWSHVSFKAL</sequence>
<keyword evidence="2" id="KW-1185">Reference proteome</keyword>
<reference evidence="1 2" key="1">
    <citation type="submission" date="2016-04" db="EMBL/GenBank/DDBJ databases">
        <title>A degradative enzymes factory behind the ericoid mycorrhizal symbiosis.</title>
        <authorList>
            <consortium name="DOE Joint Genome Institute"/>
            <person name="Martino E."/>
            <person name="Morin E."/>
            <person name="Grelet G."/>
            <person name="Kuo A."/>
            <person name="Kohler A."/>
            <person name="Daghino S."/>
            <person name="Barry K."/>
            <person name="Choi C."/>
            <person name="Cichocki N."/>
            <person name="Clum A."/>
            <person name="Copeland A."/>
            <person name="Hainaut M."/>
            <person name="Haridas S."/>
            <person name="Labutti K."/>
            <person name="Lindquist E."/>
            <person name="Lipzen A."/>
            <person name="Khouja H.-R."/>
            <person name="Murat C."/>
            <person name="Ohm R."/>
            <person name="Olson A."/>
            <person name="Spatafora J."/>
            <person name="Veneault-Fourrey C."/>
            <person name="Henrissat B."/>
            <person name="Grigoriev I."/>
            <person name="Martin F."/>
            <person name="Perotto S."/>
        </authorList>
    </citation>
    <scope>NUCLEOTIDE SEQUENCE [LARGE SCALE GENOMIC DNA]</scope>
    <source>
        <strain evidence="1 2">F</strain>
    </source>
</reference>
<protein>
    <recommendedName>
        <fullName evidence="3">ABM domain-containing protein</fullName>
    </recommendedName>
</protein>
<evidence type="ECO:0000313" key="2">
    <source>
        <dbReference type="Proteomes" id="UP000235786"/>
    </source>
</evidence>
<dbReference type="Gene3D" id="3.30.70.100">
    <property type="match status" value="2"/>
</dbReference>
<accession>A0A2J6QYU0</accession>
<dbReference type="STRING" id="1149755.A0A2J6QYU0"/>